<name>A0A5C6E265_9BACT</name>
<dbReference type="AlphaFoldDB" id="A0A5C6E265"/>
<dbReference type="EMBL" id="SJPY01000004">
    <property type="protein sequence ID" value="TWU41239.1"/>
    <property type="molecule type" value="Genomic_DNA"/>
</dbReference>
<comment type="caution">
    <text evidence="1">The sequence shown here is derived from an EMBL/GenBank/DDBJ whole genome shotgun (WGS) entry which is preliminary data.</text>
</comment>
<sequence length="82" mass="9158">MTERNHLPPPKRACRFQVLVSQAFTLLVPPPAQPSDRVFTWQGQLAKKDSIFSLRIYLLTIALACEALSRGPAKGTHRSLSQ</sequence>
<protein>
    <submittedName>
        <fullName evidence="1">Uncharacterized protein</fullName>
    </submittedName>
</protein>
<keyword evidence="2" id="KW-1185">Reference proteome</keyword>
<proteinExistence type="predicted"/>
<evidence type="ECO:0000313" key="2">
    <source>
        <dbReference type="Proteomes" id="UP000315471"/>
    </source>
</evidence>
<gene>
    <name evidence="1" type="ORF">Q31b_26780</name>
</gene>
<reference evidence="1 2" key="1">
    <citation type="submission" date="2019-02" db="EMBL/GenBank/DDBJ databases">
        <title>Deep-cultivation of Planctomycetes and their phenomic and genomic characterization uncovers novel biology.</title>
        <authorList>
            <person name="Wiegand S."/>
            <person name="Jogler M."/>
            <person name="Boedeker C."/>
            <person name="Pinto D."/>
            <person name="Vollmers J."/>
            <person name="Rivas-Marin E."/>
            <person name="Kohn T."/>
            <person name="Peeters S.H."/>
            <person name="Heuer A."/>
            <person name="Rast P."/>
            <person name="Oberbeckmann S."/>
            <person name="Bunk B."/>
            <person name="Jeske O."/>
            <person name="Meyerdierks A."/>
            <person name="Storesund J.E."/>
            <person name="Kallscheuer N."/>
            <person name="Luecker S."/>
            <person name="Lage O.M."/>
            <person name="Pohl T."/>
            <person name="Merkel B.J."/>
            <person name="Hornburger P."/>
            <person name="Mueller R.-W."/>
            <person name="Bruemmer F."/>
            <person name="Labrenz M."/>
            <person name="Spormann A.M."/>
            <person name="Op Den Camp H."/>
            <person name="Overmann J."/>
            <person name="Amann R."/>
            <person name="Jetten M.S.M."/>
            <person name="Mascher T."/>
            <person name="Medema M.H."/>
            <person name="Devos D.P."/>
            <person name="Kaster A.-K."/>
            <person name="Ovreas L."/>
            <person name="Rohde M."/>
            <person name="Galperin M.Y."/>
            <person name="Jogler C."/>
        </authorList>
    </citation>
    <scope>NUCLEOTIDE SEQUENCE [LARGE SCALE GENOMIC DNA]</scope>
    <source>
        <strain evidence="1 2">Q31b</strain>
    </source>
</reference>
<accession>A0A5C6E265</accession>
<dbReference type="Proteomes" id="UP000315471">
    <property type="component" value="Unassembled WGS sequence"/>
</dbReference>
<evidence type="ECO:0000313" key="1">
    <source>
        <dbReference type="EMBL" id="TWU41239.1"/>
    </source>
</evidence>
<organism evidence="1 2">
    <name type="scientific">Novipirellula aureliae</name>
    <dbReference type="NCBI Taxonomy" id="2527966"/>
    <lineage>
        <taxon>Bacteria</taxon>
        <taxon>Pseudomonadati</taxon>
        <taxon>Planctomycetota</taxon>
        <taxon>Planctomycetia</taxon>
        <taxon>Pirellulales</taxon>
        <taxon>Pirellulaceae</taxon>
        <taxon>Novipirellula</taxon>
    </lineage>
</organism>